<name>K5BSE6_9BACE</name>
<evidence type="ECO:0000313" key="2">
    <source>
        <dbReference type="Proteomes" id="UP000007995"/>
    </source>
</evidence>
<organism evidence="1 2">
    <name type="scientific">Bacteroides finegoldii CL09T03C10</name>
    <dbReference type="NCBI Taxonomy" id="997888"/>
    <lineage>
        <taxon>Bacteria</taxon>
        <taxon>Pseudomonadati</taxon>
        <taxon>Bacteroidota</taxon>
        <taxon>Bacteroidia</taxon>
        <taxon>Bacteroidales</taxon>
        <taxon>Bacteroidaceae</taxon>
        <taxon>Bacteroides</taxon>
    </lineage>
</organism>
<dbReference type="Proteomes" id="UP000007995">
    <property type="component" value="Unassembled WGS sequence"/>
</dbReference>
<accession>K5BSE6</accession>
<evidence type="ECO:0000313" key="1">
    <source>
        <dbReference type="EMBL" id="EKJ89902.1"/>
    </source>
</evidence>
<dbReference type="EMBL" id="AGXW01000012">
    <property type="protein sequence ID" value="EKJ89902.1"/>
    <property type="molecule type" value="Genomic_DNA"/>
</dbReference>
<reference evidence="1 2" key="1">
    <citation type="submission" date="2012-02" db="EMBL/GenBank/DDBJ databases">
        <title>The Genome Sequence of Bacteroides finegoldii CL09T03C10.</title>
        <authorList>
            <consortium name="The Broad Institute Genome Sequencing Platform"/>
            <person name="Earl A."/>
            <person name="Ward D."/>
            <person name="Feldgarden M."/>
            <person name="Gevers D."/>
            <person name="Zitomersky N.L."/>
            <person name="Coyne M.J."/>
            <person name="Comstock L.E."/>
            <person name="Young S.K."/>
            <person name="Zeng Q."/>
            <person name="Gargeya S."/>
            <person name="Fitzgerald M."/>
            <person name="Haas B."/>
            <person name="Abouelleil A."/>
            <person name="Alvarado L."/>
            <person name="Arachchi H.M."/>
            <person name="Berlin A."/>
            <person name="Chapman S.B."/>
            <person name="Gearin G."/>
            <person name="Goldberg J."/>
            <person name="Griggs A."/>
            <person name="Gujja S."/>
            <person name="Hansen M."/>
            <person name="Heiman D."/>
            <person name="Howarth C."/>
            <person name="Larimer J."/>
            <person name="Lui A."/>
            <person name="MacDonald P.J.P."/>
            <person name="McCowen C."/>
            <person name="Montmayeur A."/>
            <person name="Murphy C."/>
            <person name="Neiman D."/>
            <person name="Pearson M."/>
            <person name="Priest M."/>
            <person name="Roberts A."/>
            <person name="Saif S."/>
            <person name="Shea T."/>
            <person name="Sisk P."/>
            <person name="Stolte C."/>
            <person name="Sykes S."/>
            <person name="Wortman J."/>
            <person name="Nusbaum C."/>
            <person name="Birren B."/>
        </authorList>
    </citation>
    <scope>NUCLEOTIDE SEQUENCE [LARGE SCALE GENOMIC DNA]</scope>
    <source>
        <strain evidence="1 2">CL09T03C10</strain>
    </source>
</reference>
<dbReference type="AlphaFoldDB" id="K5BSE6"/>
<proteinExistence type="predicted"/>
<dbReference type="RefSeq" id="WP_007765936.1">
    <property type="nucleotide sequence ID" value="NZ_AKBZ01000002.1"/>
</dbReference>
<protein>
    <submittedName>
        <fullName evidence="1">Uncharacterized protein</fullName>
    </submittedName>
</protein>
<gene>
    <name evidence="1" type="ORF">HMPREF1057_03443</name>
</gene>
<sequence>MNIEEAIKAMKGGAKLTHKYLPAMGTQYLYVIDEEYVDSKGYILNKTDVESRLKANIFKFGWQKVESKQIKYESNGYKVK</sequence>
<comment type="caution">
    <text evidence="1">The sequence shown here is derived from an EMBL/GenBank/DDBJ whole genome shotgun (WGS) entry which is preliminary data.</text>
</comment>
<dbReference type="HOGENOM" id="CLU_2582331_0_0_10"/>